<dbReference type="Proteomes" id="UP001145094">
    <property type="component" value="Unassembled WGS sequence"/>
</dbReference>
<feature type="domain" description="DUF7736" evidence="1">
    <location>
        <begin position="25"/>
        <end position="70"/>
    </location>
</feature>
<evidence type="ECO:0000259" key="1">
    <source>
        <dbReference type="Pfam" id="PF24875"/>
    </source>
</evidence>
<dbReference type="EMBL" id="BSCH01000002">
    <property type="protein sequence ID" value="GLG88909.1"/>
    <property type="molecule type" value="Genomic_DNA"/>
</dbReference>
<dbReference type="Pfam" id="PF24875">
    <property type="entry name" value="DUF7736"/>
    <property type="match status" value="1"/>
</dbReference>
<dbReference type="RefSeq" id="WP_281844341.1">
    <property type="nucleotide sequence ID" value="NZ_BSCH01000002.1"/>
</dbReference>
<organism evidence="2 3">
    <name type="scientific">Sellimonas catena</name>
    <dbReference type="NCBI Taxonomy" id="2994035"/>
    <lineage>
        <taxon>Bacteria</taxon>
        <taxon>Bacillati</taxon>
        <taxon>Bacillota</taxon>
        <taxon>Clostridia</taxon>
        <taxon>Lachnospirales</taxon>
        <taxon>Lachnospiraceae</taxon>
        <taxon>Sellimonas</taxon>
    </lineage>
</organism>
<evidence type="ECO:0000313" key="2">
    <source>
        <dbReference type="EMBL" id="GLG88909.1"/>
    </source>
</evidence>
<gene>
    <name evidence="2" type="ORF">Selli2_03350</name>
</gene>
<reference evidence="2" key="3">
    <citation type="journal article" date="2023" name="Int. J. Syst. Evol. Microbiol.">
        <title>Sellimonas catena sp. nov., isolated from human faeces.</title>
        <authorList>
            <person name="Hisatomi A."/>
            <person name="Ohkuma M."/>
            <person name="Sakamoto M."/>
        </authorList>
    </citation>
    <scope>NUCLEOTIDE SEQUENCE</scope>
    <source>
        <strain evidence="2">18CBH55</strain>
    </source>
</reference>
<sequence>MTREEAVKLAESKWYETKTAEEIVDFQLYEERLCMPFPLFHKAVEEALGRPVFTHEFAGAEKLQKEFEALNKKD</sequence>
<protein>
    <recommendedName>
        <fullName evidence="1">DUF7736 domain-containing protein</fullName>
    </recommendedName>
</protein>
<name>A0A9W6FE80_9FIRM</name>
<proteinExistence type="predicted"/>
<dbReference type="InterPro" id="IPR056638">
    <property type="entry name" value="DUF7736"/>
</dbReference>
<comment type="caution">
    <text evidence="2">The sequence shown here is derived from an EMBL/GenBank/DDBJ whole genome shotgun (WGS) entry which is preliminary data.</text>
</comment>
<accession>A0A9W6FE80</accession>
<reference evidence="2" key="2">
    <citation type="submission" date="2022-11" db="EMBL/GenBank/DDBJ databases">
        <title>Draft genome sequence of Sellimonas catena strain 18CBH55.</title>
        <authorList>
            <person name="Atsushi H."/>
            <person name="Moriya O."/>
            <person name="Mitsuo S."/>
        </authorList>
    </citation>
    <scope>NUCLEOTIDE SEQUENCE</scope>
    <source>
        <strain evidence="2">18CBH55</strain>
    </source>
</reference>
<dbReference type="AlphaFoldDB" id="A0A9W6FE80"/>
<reference evidence="2" key="1">
    <citation type="submission" date="2022-11" db="EMBL/GenBank/DDBJ databases">
        <title>Draft genome sequence of Sellimonas catena strain 18CBH55.</title>
        <authorList>
            <person name="Hisatomi A."/>
            <person name="Ohkuma M."/>
            <person name="Sakamoto M."/>
        </authorList>
    </citation>
    <scope>NUCLEOTIDE SEQUENCE</scope>
    <source>
        <strain evidence="2">18CBH55</strain>
    </source>
</reference>
<evidence type="ECO:0000313" key="3">
    <source>
        <dbReference type="Proteomes" id="UP001145094"/>
    </source>
</evidence>